<evidence type="ECO:0000256" key="12">
    <source>
        <dbReference type="ARBA" id="ARBA00032687"/>
    </source>
</evidence>
<evidence type="ECO:0000256" key="10">
    <source>
        <dbReference type="ARBA" id="ARBA00023128"/>
    </source>
</evidence>
<keyword evidence="6" id="KW-0963">Cytoplasm</keyword>
<gene>
    <name evidence="17" type="ORF">RFH988_LOCUS29661</name>
    <name evidence="16" type="ORF">ZHD862_LOCUS24719</name>
</gene>
<evidence type="ECO:0000259" key="15">
    <source>
        <dbReference type="Pfam" id="PF16026"/>
    </source>
</evidence>
<dbReference type="Proteomes" id="UP000663864">
    <property type="component" value="Unassembled WGS sequence"/>
</dbReference>
<dbReference type="GO" id="GO:0005759">
    <property type="term" value="C:mitochondrial matrix"/>
    <property type="evidence" value="ECO:0007669"/>
    <property type="project" value="UniProtKB-SubCell"/>
</dbReference>
<dbReference type="OrthoDB" id="6047381at2759"/>
<comment type="similarity">
    <text evidence="4">Belongs to the MIEAP family.</text>
</comment>
<feature type="coiled-coil region" evidence="13">
    <location>
        <begin position="297"/>
        <end position="345"/>
    </location>
</feature>
<reference evidence="16" key="1">
    <citation type="submission" date="2021-02" db="EMBL/GenBank/DDBJ databases">
        <authorList>
            <person name="Nowell W R."/>
        </authorList>
    </citation>
    <scope>NUCLEOTIDE SEQUENCE</scope>
</reference>
<evidence type="ECO:0000256" key="2">
    <source>
        <dbReference type="ARBA" id="ARBA00004305"/>
    </source>
</evidence>
<comment type="caution">
    <text evidence="16">The sequence shown here is derived from an EMBL/GenBank/DDBJ whole genome shotgun (WGS) entry which is preliminary data.</text>
</comment>
<proteinExistence type="inferred from homology"/>
<evidence type="ECO:0000313" key="16">
    <source>
        <dbReference type="EMBL" id="CAF1237928.1"/>
    </source>
</evidence>
<comment type="subcellular location">
    <subcellularLocation>
        <location evidence="3">Cytoplasm</location>
    </subcellularLocation>
    <subcellularLocation>
        <location evidence="2">Mitochondrion matrix</location>
    </subcellularLocation>
    <subcellularLocation>
        <location evidence="1">Mitochondrion outer membrane</location>
    </subcellularLocation>
</comment>
<name>A0A814Z796_9BILA</name>
<dbReference type="Pfam" id="PF16026">
    <property type="entry name" value="MIEAP"/>
    <property type="match status" value="1"/>
</dbReference>
<dbReference type="Proteomes" id="UP000663882">
    <property type="component" value="Unassembled WGS sequence"/>
</dbReference>
<sequence length="585" mass="67539">MSNTVNFHFIYAQHSPHTINNHIRKQQSTSKLLNTCFSTAAQYLNRTKSFHVPSNTTIKNNKNFISTNQNFQQQDLLTNNLDLARSVPSDINILNLSSTNHNFSITPIIHSEHEFQPISSEINLNENNKTQGIVYTLRRSLKKNKERFYPKRSTTMKSCNSLSNYEQSTNIQSEISTTPVVLFRHKYLEDNIDTCATITMKNHNSTILIDNNGNHELENNDQISPLQPLGLNGRNRILTKSPISPPSSSSSPIVQHQQQVVNLPPSTSLQSLTPITSNITDSHRIENVQQQITNYDYDEKERLKNDLIQLKNELQKSKETIVRLQKSEEQMRERLAEQAQRQLEKGGKFEDLNQISRPTELIRSYSSLYSQARIDALDALDNIREMSEADDLKSKLLFSVVVLAFRHAQTQAKDIRNKIKQILQLSNDKSSIVLEETIEKYLRTTIQKYDVGKITSEVENQLWTTLYDYPKLKSCNELLKYIYSACRTAWGLVNQSPPYYIEFQTIKYDKQIHERFHTSDNESDAIIEYVWPCLIDGRDRSCVAKGVVITDEQYLSIPKNQSSYQSVGYRRVRRHSKPTDRLICI</sequence>
<evidence type="ECO:0000256" key="3">
    <source>
        <dbReference type="ARBA" id="ARBA00004496"/>
    </source>
</evidence>
<dbReference type="GO" id="GO:0035694">
    <property type="term" value="P:mitochondrial protein catabolic process"/>
    <property type="evidence" value="ECO:0007669"/>
    <property type="project" value="InterPro"/>
</dbReference>
<dbReference type="PANTHER" id="PTHR21771:SF1">
    <property type="entry name" value="MITOCHONDRIA-EATING PROTEIN"/>
    <property type="match status" value="1"/>
</dbReference>
<keyword evidence="8 13" id="KW-0175">Coiled coil</keyword>
<organism evidence="16 18">
    <name type="scientific">Rotaria sordida</name>
    <dbReference type="NCBI Taxonomy" id="392033"/>
    <lineage>
        <taxon>Eukaryota</taxon>
        <taxon>Metazoa</taxon>
        <taxon>Spiralia</taxon>
        <taxon>Gnathifera</taxon>
        <taxon>Rotifera</taxon>
        <taxon>Eurotatoria</taxon>
        <taxon>Bdelloidea</taxon>
        <taxon>Philodinida</taxon>
        <taxon>Philodinidae</taxon>
        <taxon>Rotaria</taxon>
    </lineage>
</organism>
<evidence type="ECO:0000256" key="13">
    <source>
        <dbReference type="SAM" id="Coils"/>
    </source>
</evidence>
<keyword evidence="9" id="KW-0446">Lipid-binding</keyword>
<dbReference type="InterPro" id="IPR031981">
    <property type="entry name" value="MIEAP_C"/>
</dbReference>
<evidence type="ECO:0000256" key="6">
    <source>
        <dbReference type="ARBA" id="ARBA00022490"/>
    </source>
</evidence>
<dbReference type="EMBL" id="CAJNOO010002826">
    <property type="protein sequence ID" value="CAF1299824.1"/>
    <property type="molecule type" value="Genomic_DNA"/>
</dbReference>
<protein>
    <recommendedName>
        <fullName evidence="5">Mitochondria-eating protein</fullName>
    </recommendedName>
    <alternativeName>
        <fullName evidence="12">Spermatogenesis-associated protein 18</fullName>
    </alternativeName>
</protein>
<dbReference type="PANTHER" id="PTHR21771">
    <property type="entry name" value="MITOCHONDRIA-EATING PROTEIN-RELATED"/>
    <property type="match status" value="1"/>
</dbReference>
<dbReference type="GO" id="GO:0005741">
    <property type="term" value="C:mitochondrial outer membrane"/>
    <property type="evidence" value="ECO:0007669"/>
    <property type="project" value="UniProtKB-SubCell"/>
</dbReference>
<evidence type="ECO:0000313" key="17">
    <source>
        <dbReference type="EMBL" id="CAF1299824.1"/>
    </source>
</evidence>
<keyword evidence="10" id="KW-0496">Mitochondrion</keyword>
<evidence type="ECO:0000256" key="14">
    <source>
        <dbReference type="SAM" id="MobiDB-lite"/>
    </source>
</evidence>
<evidence type="ECO:0000256" key="4">
    <source>
        <dbReference type="ARBA" id="ARBA00008233"/>
    </source>
</evidence>
<dbReference type="EMBL" id="CAJNOT010001702">
    <property type="protein sequence ID" value="CAF1237928.1"/>
    <property type="molecule type" value="Genomic_DNA"/>
</dbReference>
<dbReference type="GO" id="GO:0035695">
    <property type="term" value="P:mitophagy by internal vacuole formation"/>
    <property type="evidence" value="ECO:0007669"/>
    <property type="project" value="TreeGrafter"/>
</dbReference>
<evidence type="ECO:0000256" key="8">
    <source>
        <dbReference type="ARBA" id="ARBA00023054"/>
    </source>
</evidence>
<evidence type="ECO:0000313" key="18">
    <source>
        <dbReference type="Proteomes" id="UP000663864"/>
    </source>
</evidence>
<feature type="region of interest" description="Disordered" evidence="14">
    <location>
        <begin position="235"/>
        <end position="255"/>
    </location>
</feature>
<accession>A0A814Z796</accession>
<feature type="domain" description="Mitochondria-eating protein C-terminal" evidence="15">
    <location>
        <begin position="357"/>
        <end position="550"/>
    </location>
</feature>
<evidence type="ECO:0000256" key="1">
    <source>
        <dbReference type="ARBA" id="ARBA00004294"/>
    </source>
</evidence>
<dbReference type="AlphaFoldDB" id="A0A814Z796"/>
<keyword evidence="11" id="KW-0472">Membrane</keyword>
<dbReference type="GO" id="GO:0008289">
    <property type="term" value="F:lipid binding"/>
    <property type="evidence" value="ECO:0007669"/>
    <property type="project" value="UniProtKB-KW"/>
</dbReference>
<evidence type="ECO:0000256" key="9">
    <source>
        <dbReference type="ARBA" id="ARBA00023121"/>
    </source>
</evidence>
<evidence type="ECO:0000256" key="7">
    <source>
        <dbReference type="ARBA" id="ARBA00022787"/>
    </source>
</evidence>
<dbReference type="InterPro" id="IPR026169">
    <property type="entry name" value="MIEAP"/>
</dbReference>
<evidence type="ECO:0000256" key="11">
    <source>
        <dbReference type="ARBA" id="ARBA00023136"/>
    </source>
</evidence>
<keyword evidence="7" id="KW-1000">Mitochondrion outer membrane</keyword>
<evidence type="ECO:0000256" key="5">
    <source>
        <dbReference type="ARBA" id="ARBA00019863"/>
    </source>
</evidence>